<protein>
    <submittedName>
        <fullName evidence="2">Uncharacterized protein</fullName>
    </submittedName>
</protein>
<keyword evidence="3" id="KW-1185">Reference proteome</keyword>
<dbReference type="EMBL" id="JAFCMP010000390">
    <property type="protein sequence ID" value="KAG5180490.1"/>
    <property type="molecule type" value="Genomic_DNA"/>
</dbReference>
<dbReference type="Proteomes" id="UP000664859">
    <property type="component" value="Unassembled WGS sequence"/>
</dbReference>
<comment type="caution">
    <text evidence="2">The sequence shown here is derived from an EMBL/GenBank/DDBJ whole genome shotgun (WGS) entry which is preliminary data.</text>
</comment>
<feature type="coiled-coil region" evidence="1">
    <location>
        <begin position="55"/>
        <end position="89"/>
    </location>
</feature>
<evidence type="ECO:0000256" key="1">
    <source>
        <dbReference type="SAM" id="Coils"/>
    </source>
</evidence>
<dbReference type="PANTHER" id="PTHR31432:SF0">
    <property type="entry name" value="INTRAFLAGELLAR TRANSPORT PROTEIN 74 HOMOLOG"/>
    <property type="match status" value="1"/>
</dbReference>
<dbReference type="GO" id="GO:0035735">
    <property type="term" value="P:intraciliary transport involved in cilium assembly"/>
    <property type="evidence" value="ECO:0007669"/>
    <property type="project" value="TreeGrafter"/>
</dbReference>
<gene>
    <name evidence="2" type="ORF">JKP88DRAFT_223242</name>
</gene>
<accession>A0A836CBQ5</accession>
<reference evidence="2" key="1">
    <citation type="submission" date="2021-02" db="EMBL/GenBank/DDBJ databases">
        <title>First Annotated Genome of the Yellow-green Alga Tribonema minus.</title>
        <authorList>
            <person name="Mahan K.M."/>
        </authorList>
    </citation>
    <scope>NUCLEOTIDE SEQUENCE</scope>
    <source>
        <strain evidence="2">UTEX B ZZ1240</strain>
    </source>
</reference>
<dbReference type="OrthoDB" id="444379at2759"/>
<dbReference type="InterPro" id="IPR029602">
    <property type="entry name" value="IFT74"/>
</dbReference>
<evidence type="ECO:0000313" key="2">
    <source>
        <dbReference type="EMBL" id="KAG5180490.1"/>
    </source>
</evidence>
<dbReference type="GO" id="GO:0048487">
    <property type="term" value="F:beta-tubulin binding"/>
    <property type="evidence" value="ECO:0007669"/>
    <property type="project" value="InterPro"/>
</dbReference>
<sequence length="130" mass="15115">MTAMRQEMAELDDIDGMRQRAGETMRYLTDLKEQYMRRREGMRAQLSAMAASCEAAKREAAMSEVGRELENLEQKLRAYETNIFSLREFVETKGREIDFEPIRADCAQVVRQLNEATKRFVDDDKFASAF</sequence>
<organism evidence="2 3">
    <name type="scientific">Tribonema minus</name>
    <dbReference type="NCBI Taxonomy" id="303371"/>
    <lineage>
        <taxon>Eukaryota</taxon>
        <taxon>Sar</taxon>
        <taxon>Stramenopiles</taxon>
        <taxon>Ochrophyta</taxon>
        <taxon>PX clade</taxon>
        <taxon>Xanthophyceae</taxon>
        <taxon>Tribonematales</taxon>
        <taxon>Tribonemataceae</taxon>
        <taxon>Tribonema</taxon>
    </lineage>
</organism>
<dbReference type="GO" id="GO:0030992">
    <property type="term" value="C:intraciliary transport particle B"/>
    <property type="evidence" value="ECO:0007669"/>
    <property type="project" value="InterPro"/>
</dbReference>
<dbReference type="PANTHER" id="PTHR31432">
    <property type="entry name" value="INTRAFLAGELLAR TRANSPORT PROTEIN 74 HOMOLOG"/>
    <property type="match status" value="1"/>
</dbReference>
<proteinExistence type="predicted"/>
<name>A0A836CBQ5_9STRA</name>
<keyword evidence="1" id="KW-0175">Coiled coil</keyword>
<dbReference type="GO" id="GO:0005929">
    <property type="term" value="C:cilium"/>
    <property type="evidence" value="ECO:0007669"/>
    <property type="project" value="TreeGrafter"/>
</dbReference>
<dbReference type="AlphaFoldDB" id="A0A836CBQ5"/>
<evidence type="ECO:0000313" key="3">
    <source>
        <dbReference type="Proteomes" id="UP000664859"/>
    </source>
</evidence>